<protein>
    <submittedName>
        <fullName evidence="1">Uncharacterized protein</fullName>
    </submittedName>
</protein>
<dbReference type="EMBL" id="GBRH01235907">
    <property type="protein sequence ID" value="JAD61988.1"/>
    <property type="molecule type" value="Transcribed_RNA"/>
</dbReference>
<dbReference type="AlphaFoldDB" id="A0A0A9BIK4"/>
<reference evidence="1" key="2">
    <citation type="journal article" date="2015" name="Data Brief">
        <title>Shoot transcriptome of the giant reed, Arundo donax.</title>
        <authorList>
            <person name="Barrero R.A."/>
            <person name="Guerrero F.D."/>
            <person name="Moolhuijzen P."/>
            <person name="Goolsby J.A."/>
            <person name="Tidwell J."/>
            <person name="Bellgard S.E."/>
            <person name="Bellgard M.I."/>
        </authorList>
    </citation>
    <scope>NUCLEOTIDE SEQUENCE</scope>
    <source>
        <tissue evidence="1">Shoot tissue taken approximately 20 cm above the soil surface</tissue>
    </source>
</reference>
<sequence length="57" mass="6656">MKLINIIQRRVNKQALKMHLIYIIQTRVKMGLCKAKFSFQKKNVKITVEVSPAVLFP</sequence>
<reference evidence="1" key="1">
    <citation type="submission" date="2014-09" db="EMBL/GenBank/DDBJ databases">
        <authorList>
            <person name="Magalhaes I.L.F."/>
            <person name="Oliveira U."/>
            <person name="Santos F.R."/>
            <person name="Vidigal T.H.D.A."/>
            <person name="Brescovit A.D."/>
            <person name="Santos A.J."/>
        </authorList>
    </citation>
    <scope>NUCLEOTIDE SEQUENCE</scope>
    <source>
        <tissue evidence="1">Shoot tissue taken approximately 20 cm above the soil surface</tissue>
    </source>
</reference>
<name>A0A0A9BIK4_ARUDO</name>
<organism evidence="1">
    <name type="scientific">Arundo donax</name>
    <name type="common">Giant reed</name>
    <name type="synonym">Donax arundinaceus</name>
    <dbReference type="NCBI Taxonomy" id="35708"/>
    <lineage>
        <taxon>Eukaryota</taxon>
        <taxon>Viridiplantae</taxon>
        <taxon>Streptophyta</taxon>
        <taxon>Embryophyta</taxon>
        <taxon>Tracheophyta</taxon>
        <taxon>Spermatophyta</taxon>
        <taxon>Magnoliopsida</taxon>
        <taxon>Liliopsida</taxon>
        <taxon>Poales</taxon>
        <taxon>Poaceae</taxon>
        <taxon>PACMAD clade</taxon>
        <taxon>Arundinoideae</taxon>
        <taxon>Arundineae</taxon>
        <taxon>Arundo</taxon>
    </lineage>
</organism>
<proteinExistence type="predicted"/>
<evidence type="ECO:0000313" key="1">
    <source>
        <dbReference type="EMBL" id="JAD61988.1"/>
    </source>
</evidence>
<accession>A0A0A9BIK4</accession>